<dbReference type="CDD" id="cd11063">
    <property type="entry name" value="CYP52"/>
    <property type="match status" value="1"/>
</dbReference>
<sequence>MILWVLILGILLFALTYDFYLKWSFTAQAKRAGLEPVPVVLDYPLGIRTLFRSLSAVRRKESLEKMIENFRAKEKLTFTEEILGMFIVVTLDPENVKSMLATNFKSYSLGIRADQLNCFLGDGIFTLSGAGWKHSRNLLRPQFSREQVAQIDSIREHFSHVEAVLDREEFVDIQTLFHHLTMDTATEFLLGESVDSLLDSQREVYGMSCAQFVKDYTECVEWCLTRIQFGPLFRFVYPKSFREAIARSRKFVEYFVDKALAKPIETESESYTFIYELAKVTRDRVTIRDQALNILIAGRDTTASLLSYSIWHLAHHPEVYRKLRKELIEAFGPVSTKSVTFEKLKSCTYLKHVINEVLRLNPAVPRNIRTAEVDTQLPRGGGPDGQDPVFIAKGTNVMYAVHEMHRQPAIWGEDAEVFRPERWETFHPKGWEYLPFNGGPRICLGQQFALTEASFVLTRIAQKYDSIELQDPAAPLVNDVNLTARVYGGVWVKMHQADI</sequence>
<evidence type="ECO:0000256" key="9">
    <source>
        <dbReference type="ARBA" id="ARBA00023004"/>
    </source>
</evidence>
<evidence type="ECO:0000256" key="8">
    <source>
        <dbReference type="ARBA" id="ARBA00023002"/>
    </source>
</evidence>
<keyword evidence="8 13" id="KW-0560">Oxidoreductase</keyword>
<keyword evidence="7" id="KW-1133">Transmembrane helix</keyword>
<dbReference type="OrthoDB" id="1470350at2759"/>
<dbReference type="AlphaFoldDB" id="A0A2T0FC01"/>
<proteinExistence type="inferred from homology"/>
<evidence type="ECO:0000256" key="11">
    <source>
        <dbReference type="ARBA" id="ARBA00023136"/>
    </source>
</evidence>
<comment type="cofactor">
    <cofactor evidence="1 12">
        <name>heme</name>
        <dbReference type="ChEBI" id="CHEBI:30413"/>
    </cofactor>
</comment>
<dbReference type="GO" id="GO:0020037">
    <property type="term" value="F:heme binding"/>
    <property type="evidence" value="ECO:0007669"/>
    <property type="project" value="InterPro"/>
</dbReference>
<dbReference type="PRINTS" id="PR00385">
    <property type="entry name" value="P450"/>
</dbReference>
<evidence type="ECO:0000256" key="2">
    <source>
        <dbReference type="ARBA" id="ARBA00004370"/>
    </source>
</evidence>
<name>A0A2T0FC01_9ASCO</name>
<dbReference type="SUPFAM" id="SSF48264">
    <property type="entry name" value="Cytochrome P450"/>
    <property type="match status" value="1"/>
</dbReference>
<dbReference type="PANTHER" id="PTHR24287:SF1">
    <property type="entry name" value="P450, PUTATIVE (EUROFUNG)-RELATED"/>
    <property type="match status" value="1"/>
</dbReference>
<evidence type="ECO:0000256" key="6">
    <source>
        <dbReference type="ARBA" id="ARBA00022723"/>
    </source>
</evidence>
<dbReference type="GO" id="GO:0005506">
    <property type="term" value="F:iron ion binding"/>
    <property type="evidence" value="ECO:0007669"/>
    <property type="project" value="InterPro"/>
</dbReference>
<accession>A0A2T0FC01</accession>
<keyword evidence="9 12" id="KW-0408">Iron</keyword>
<dbReference type="STRING" id="45607.A0A2T0FC01"/>
<keyword evidence="10 13" id="KW-0503">Monooxygenase</keyword>
<dbReference type="PROSITE" id="PS00086">
    <property type="entry name" value="CYTOCHROME_P450"/>
    <property type="match status" value="1"/>
</dbReference>
<evidence type="ECO:0000256" key="1">
    <source>
        <dbReference type="ARBA" id="ARBA00001971"/>
    </source>
</evidence>
<dbReference type="PRINTS" id="PR00464">
    <property type="entry name" value="EP450II"/>
</dbReference>
<comment type="caution">
    <text evidence="14">The sequence shown here is derived from an EMBL/GenBank/DDBJ whole genome shotgun (WGS) entry which is preliminary data.</text>
</comment>
<evidence type="ECO:0000256" key="5">
    <source>
        <dbReference type="ARBA" id="ARBA00022692"/>
    </source>
</evidence>
<comment type="subcellular location">
    <subcellularLocation>
        <location evidence="2">Membrane</location>
    </subcellularLocation>
</comment>
<evidence type="ECO:0000313" key="15">
    <source>
        <dbReference type="Proteomes" id="UP000238350"/>
    </source>
</evidence>
<dbReference type="SMR" id="A0A2T0FC01"/>
<evidence type="ECO:0000256" key="7">
    <source>
        <dbReference type="ARBA" id="ARBA00022989"/>
    </source>
</evidence>
<reference evidence="14 15" key="1">
    <citation type="submission" date="2017-04" db="EMBL/GenBank/DDBJ databases">
        <title>Genome sequencing of [Candida] sorbophila.</title>
        <authorList>
            <person name="Ahn J.O."/>
        </authorList>
    </citation>
    <scope>NUCLEOTIDE SEQUENCE [LARGE SCALE GENOMIC DNA]</scope>
    <source>
        <strain evidence="14 15">DS02</strain>
    </source>
</reference>
<dbReference type="GO" id="GO:0016020">
    <property type="term" value="C:membrane"/>
    <property type="evidence" value="ECO:0007669"/>
    <property type="project" value="UniProtKB-SubCell"/>
</dbReference>
<dbReference type="InterPro" id="IPR017972">
    <property type="entry name" value="Cyt_P450_CS"/>
</dbReference>
<keyword evidence="4 12" id="KW-0349">Heme</keyword>
<dbReference type="PANTHER" id="PTHR24287">
    <property type="entry name" value="P450, PUTATIVE (EUROFUNG)-RELATED"/>
    <property type="match status" value="1"/>
</dbReference>
<dbReference type="GO" id="GO:0016712">
    <property type="term" value="F:oxidoreductase activity, acting on paired donors, with incorporation or reduction of molecular oxygen, reduced flavin or flavoprotein as one donor, and incorporation of one atom of oxygen"/>
    <property type="evidence" value="ECO:0007669"/>
    <property type="project" value="InterPro"/>
</dbReference>
<comment type="similarity">
    <text evidence="3 13">Belongs to the cytochrome P450 family.</text>
</comment>
<gene>
    <name evidence="14" type="ORF">B9G98_00148</name>
</gene>
<dbReference type="InterPro" id="IPR036396">
    <property type="entry name" value="Cyt_P450_sf"/>
</dbReference>
<evidence type="ECO:0000256" key="4">
    <source>
        <dbReference type="ARBA" id="ARBA00022617"/>
    </source>
</evidence>
<dbReference type="GeneID" id="36513897"/>
<protein>
    <recommendedName>
        <fullName evidence="16">Cytochrome P450 52A13</fullName>
    </recommendedName>
</protein>
<keyword evidence="11" id="KW-0472">Membrane</keyword>
<feature type="binding site" description="axial binding residue" evidence="12">
    <location>
        <position position="443"/>
    </location>
    <ligand>
        <name>heme</name>
        <dbReference type="ChEBI" id="CHEBI:30413"/>
    </ligand>
    <ligandPart>
        <name>Fe</name>
        <dbReference type="ChEBI" id="CHEBI:18248"/>
    </ligandPart>
</feature>
<evidence type="ECO:0008006" key="16">
    <source>
        <dbReference type="Google" id="ProtNLM"/>
    </source>
</evidence>
<dbReference type="InterPro" id="IPR002974">
    <property type="entry name" value="Cyt_P450_E_CYP52_ascomycetes"/>
</dbReference>
<dbReference type="InterPro" id="IPR047146">
    <property type="entry name" value="Cyt_P450_E_CYP52_fungi"/>
</dbReference>
<dbReference type="InterPro" id="IPR001128">
    <property type="entry name" value="Cyt_P450"/>
</dbReference>
<evidence type="ECO:0000256" key="3">
    <source>
        <dbReference type="ARBA" id="ARBA00010617"/>
    </source>
</evidence>
<keyword evidence="6 12" id="KW-0479">Metal-binding</keyword>
<keyword evidence="15" id="KW-1185">Reference proteome</keyword>
<evidence type="ECO:0000256" key="10">
    <source>
        <dbReference type="ARBA" id="ARBA00023033"/>
    </source>
</evidence>
<dbReference type="RefSeq" id="XP_024662474.1">
    <property type="nucleotide sequence ID" value="XM_024806706.1"/>
</dbReference>
<dbReference type="Pfam" id="PF00067">
    <property type="entry name" value="p450"/>
    <property type="match status" value="1"/>
</dbReference>
<evidence type="ECO:0000256" key="12">
    <source>
        <dbReference type="PIRSR" id="PIRSR602402-1"/>
    </source>
</evidence>
<dbReference type="Proteomes" id="UP000238350">
    <property type="component" value="Unassembled WGS sequence"/>
</dbReference>
<dbReference type="PRINTS" id="PR01239">
    <property type="entry name" value="EP450IICYP52"/>
</dbReference>
<dbReference type="EMBL" id="NDIQ01000001">
    <property type="protein sequence ID" value="PRT52528.1"/>
    <property type="molecule type" value="Genomic_DNA"/>
</dbReference>
<organism evidence="14 15">
    <name type="scientific">Wickerhamiella sorbophila</name>
    <dbReference type="NCBI Taxonomy" id="45607"/>
    <lineage>
        <taxon>Eukaryota</taxon>
        <taxon>Fungi</taxon>
        <taxon>Dikarya</taxon>
        <taxon>Ascomycota</taxon>
        <taxon>Saccharomycotina</taxon>
        <taxon>Dipodascomycetes</taxon>
        <taxon>Dipodascales</taxon>
        <taxon>Trichomonascaceae</taxon>
        <taxon>Wickerhamiella</taxon>
    </lineage>
</organism>
<dbReference type="InterPro" id="IPR002402">
    <property type="entry name" value="Cyt_P450_E_grp-II"/>
</dbReference>
<evidence type="ECO:0000313" key="14">
    <source>
        <dbReference type="EMBL" id="PRT52528.1"/>
    </source>
</evidence>
<keyword evidence="5" id="KW-0812">Transmembrane</keyword>
<evidence type="ECO:0000256" key="13">
    <source>
        <dbReference type="RuleBase" id="RU000461"/>
    </source>
</evidence>
<dbReference type="Gene3D" id="1.10.630.10">
    <property type="entry name" value="Cytochrome P450"/>
    <property type="match status" value="1"/>
</dbReference>